<sequence>MVYPIGMGFALEMIFVSFSYQSRLYEFVTDKLGHRGHTQFLVDITVDGEEVSASIAISNPLSELTSEWEAMEFYVPWVIMNIVEVTYSDVTSPLAFAFDQRHKFVVRRALRAHRGEFAVSELDQRQLKVYDAIRMRWPTR</sequence>
<evidence type="ECO:0000313" key="1">
    <source>
        <dbReference type="EMBL" id="OGM29194.1"/>
    </source>
</evidence>
<dbReference type="Proteomes" id="UP000177263">
    <property type="component" value="Unassembled WGS sequence"/>
</dbReference>
<accession>A0A1F7YPB8</accession>
<protein>
    <submittedName>
        <fullName evidence="1">Uncharacterized protein</fullName>
    </submittedName>
</protein>
<gene>
    <name evidence="1" type="ORF">A2801_02390</name>
</gene>
<dbReference type="EMBL" id="MGGM01000016">
    <property type="protein sequence ID" value="OGM29194.1"/>
    <property type="molecule type" value="Genomic_DNA"/>
</dbReference>
<evidence type="ECO:0000313" key="2">
    <source>
        <dbReference type="Proteomes" id="UP000177263"/>
    </source>
</evidence>
<reference evidence="1 2" key="1">
    <citation type="journal article" date="2016" name="Nat. Commun.">
        <title>Thousands of microbial genomes shed light on interconnected biogeochemical processes in an aquifer system.</title>
        <authorList>
            <person name="Anantharaman K."/>
            <person name="Brown C.T."/>
            <person name="Hug L.A."/>
            <person name="Sharon I."/>
            <person name="Castelle C.J."/>
            <person name="Probst A.J."/>
            <person name="Thomas B.C."/>
            <person name="Singh A."/>
            <person name="Wilkins M.J."/>
            <person name="Karaoz U."/>
            <person name="Brodie E.L."/>
            <person name="Williams K.H."/>
            <person name="Hubbard S.S."/>
            <person name="Banfield J.F."/>
        </authorList>
    </citation>
    <scope>NUCLEOTIDE SEQUENCE [LARGE SCALE GENOMIC DNA]</scope>
</reference>
<organism evidence="1 2">
    <name type="scientific">Candidatus Woesebacteria bacterium RIFCSPHIGHO2_01_FULL_41_10</name>
    <dbReference type="NCBI Taxonomy" id="1802500"/>
    <lineage>
        <taxon>Bacteria</taxon>
        <taxon>Candidatus Woeseibacteriota</taxon>
    </lineage>
</organism>
<dbReference type="AlphaFoldDB" id="A0A1F7YPB8"/>
<comment type="caution">
    <text evidence="1">The sequence shown here is derived from an EMBL/GenBank/DDBJ whole genome shotgun (WGS) entry which is preliminary data.</text>
</comment>
<proteinExistence type="predicted"/>
<dbReference type="STRING" id="1802500.A2801_02390"/>
<name>A0A1F7YPB8_9BACT</name>